<dbReference type="InterPro" id="IPR050832">
    <property type="entry name" value="Bact_Acetyltransf"/>
</dbReference>
<protein>
    <submittedName>
        <fullName evidence="5">Ribosomal protein S18 acetylase RimI-like enzyme</fullName>
    </submittedName>
</protein>
<keyword evidence="2" id="KW-0012">Acyltransferase</keyword>
<dbReference type="InterPro" id="IPR016181">
    <property type="entry name" value="Acyl_CoA_acyltransferase"/>
</dbReference>
<sequence>MTAHTSRTDSLAAARRASYRRRMPPVPRPSDPAQVVVRPAVDGDVDELAALAALTFPLACPPGTDPEAIARHVATELPPSRFVAWLHDTDSLVLVASRAGSPAVLGYTLVLRGVAASADVAQLVGAGTTVELSKIYVHPDEQGSGLARVLLHESLATAADRFRTSSVWLGTNGQNLRAQAFYRRHGFVLAGPRTYLVGGQAHEDVVMVADLDLPGAQSAPDENAASNAAPGASNA</sequence>
<keyword evidence="5" id="KW-0689">Ribosomal protein</keyword>
<evidence type="ECO:0000259" key="4">
    <source>
        <dbReference type="PROSITE" id="PS51186"/>
    </source>
</evidence>
<feature type="domain" description="N-acetyltransferase" evidence="4">
    <location>
        <begin position="35"/>
        <end position="212"/>
    </location>
</feature>
<evidence type="ECO:0000313" key="5">
    <source>
        <dbReference type="EMBL" id="PJJ70115.1"/>
    </source>
</evidence>
<evidence type="ECO:0000256" key="3">
    <source>
        <dbReference type="SAM" id="MobiDB-lite"/>
    </source>
</evidence>
<evidence type="ECO:0000256" key="1">
    <source>
        <dbReference type="ARBA" id="ARBA00022679"/>
    </source>
</evidence>
<proteinExistence type="predicted"/>
<dbReference type="PANTHER" id="PTHR43877">
    <property type="entry name" value="AMINOALKYLPHOSPHONATE N-ACETYLTRANSFERASE-RELATED-RELATED"/>
    <property type="match status" value="1"/>
</dbReference>
<dbReference type="GO" id="GO:0005840">
    <property type="term" value="C:ribosome"/>
    <property type="evidence" value="ECO:0007669"/>
    <property type="project" value="UniProtKB-KW"/>
</dbReference>
<reference evidence="5 6" key="1">
    <citation type="submission" date="2017-11" db="EMBL/GenBank/DDBJ databases">
        <title>Genomic Encyclopedia of Archaeal and Bacterial Type Strains, Phase II (KMG-II): From Individual Species to Whole Genera.</title>
        <authorList>
            <person name="Goeker M."/>
        </authorList>
    </citation>
    <scope>NUCLEOTIDE SEQUENCE [LARGE SCALE GENOMIC DNA]</scope>
    <source>
        <strain evidence="5 6">DSM 25478</strain>
    </source>
</reference>
<gene>
    <name evidence="5" type="ORF">CLV28_2593</name>
</gene>
<dbReference type="Gene3D" id="3.40.630.30">
    <property type="match status" value="1"/>
</dbReference>
<keyword evidence="6" id="KW-1185">Reference proteome</keyword>
<dbReference type="GO" id="GO:0016747">
    <property type="term" value="F:acyltransferase activity, transferring groups other than amino-acyl groups"/>
    <property type="evidence" value="ECO:0007669"/>
    <property type="project" value="InterPro"/>
</dbReference>
<dbReference type="Proteomes" id="UP000231693">
    <property type="component" value="Unassembled WGS sequence"/>
</dbReference>
<dbReference type="CDD" id="cd04301">
    <property type="entry name" value="NAT_SF"/>
    <property type="match status" value="1"/>
</dbReference>
<accession>A0A2M9CE31</accession>
<dbReference type="Pfam" id="PF00583">
    <property type="entry name" value="Acetyltransf_1"/>
    <property type="match status" value="1"/>
</dbReference>
<keyword evidence="1" id="KW-0808">Transferase</keyword>
<evidence type="ECO:0000256" key="2">
    <source>
        <dbReference type="ARBA" id="ARBA00023315"/>
    </source>
</evidence>
<dbReference type="PROSITE" id="PS51186">
    <property type="entry name" value="GNAT"/>
    <property type="match status" value="1"/>
</dbReference>
<feature type="region of interest" description="Disordered" evidence="3">
    <location>
        <begin position="1"/>
        <end position="32"/>
    </location>
</feature>
<organism evidence="5 6">
    <name type="scientific">Sediminihabitans luteus</name>
    <dbReference type="NCBI Taxonomy" id="1138585"/>
    <lineage>
        <taxon>Bacteria</taxon>
        <taxon>Bacillati</taxon>
        <taxon>Actinomycetota</taxon>
        <taxon>Actinomycetes</taxon>
        <taxon>Micrococcales</taxon>
        <taxon>Cellulomonadaceae</taxon>
        <taxon>Sediminihabitans</taxon>
    </lineage>
</organism>
<dbReference type="SUPFAM" id="SSF55729">
    <property type="entry name" value="Acyl-CoA N-acyltransferases (Nat)"/>
    <property type="match status" value="1"/>
</dbReference>
<dbReference type="EMBL" id="PGFE01000004">
    <property type="protein sequence ID" value="PJJ70115.1"/>
    <property type="molecule type" value="Genomic_DNA"/>
</dbReference>
<keyword evidence="5" id="KW-0687">Ribonucleoprotein</keyword>
<name>A0A2M9CE31_9CELL</name>
<dbReference type="InterPro" id="IPR000182">
    <property type="entry name" value="GNAT_dom"/>
</dbReference>
<evidence type="ECO:0000313" key="6">
    <source>
        <dbReference type="Proteomes" id="UP000231693"/>
    </source>
</evidence>
<comment type="caution">
    <text evidence="5">The sequence shown here is derived from an EMBL/GenBank/DDBJ whole genome shotgun (WGS) entry which is preliminary data.</text>
</comment>
<dbReference type="AlphaFoldDB" id="A0A2M9CE31"/>